<gene>
    <name evidence="2" type="ORF">OH76DRAFT_1335911</name>
</gene>
<feature type="region of interest" description="Disordered" evidence="1">
    <location>
        <begin position="255"/>
        <end position="306"/>
    </location>
</feature>
<dbReference type="Proteomes" id="UP000256964">
    <property type="component" value="Unassembled WGS sequence"/>
</dbReference>
<evidence type="ECO:0000256" key="1">
    <source>
        <dbReference type="SAM" id="MobiDB-lite"/>
    </source>
</evidence>
<dbReference type="OrthoDB" id="3264363at2759"/>
<dbReference type="AlphaFoldDB" id="A0A371DW47"/>
<evidence type="ECO:0000313" key="3">
    <source>
        <dbReference type="Proteomes" id="UP000256964"/>
    </source>
</evidence>
<evidence type="ECO:0000313" key="2">
    <source>
        <dbReference type="EMBL" id="RDX56766.1"/>
    </source>
</evidence>
<feature type="compositionally biased region" description="Basic and acidic residues" evidence="1">
    <location>
        <begin position="1"/>
        <end position="18"/>
    </location>
</feature>
<feature type="region of interest" description="Disordered" evidence="1">
    <location>
        <begin position="1"/>
        <end position="20"/>
    </location>
</feature>
<reference evidence="2 3" key="1">
    <citation type="journal article" date="2018" name="Biotechnol. Biofuels">
        <title>Integrative visual omics of the white-rot fungus Polyporus brumalis exposes the biotechnological potential of its oxidative enzymes for delignifying raw plant biomass.</title>
        <authorList>
            <person name="Miyauchi S."/>
            <person name="Rancon A."/>
            <person name="Drula E."/>
            <person name="Hage H."/>
            <person name="Chaduli D."/>
            <person name="Favel A."/>
            <person name="Grisel S."/>
            <person name="Henrissat B."/>
            <person name="Herpoel-Gimbert I."/>
            <person name="Ruiz-Duenas F.J."/>
            <person name="Chevret D."/>
            <person name="Hainaut M."/>
            <person name="Lin J."/>
            <person name="Wang M."/>
            <person name="Pangilinan J."/>
            <person name="Lipzen A."/>
            <person name="Lesage-Meessen L."/>
            <person name="Navarro D."/>
            <person name="Riley R."/>
            <person name="Grigoriev I.V."/>
            <person name="Zhou S."/>
            <person name="Raouche S."/>
            <person name="Rosso M.N."/>
        </authorList>
    </citation>
    <scope>NUCLEOTIDE SEQUENCE [LARGE SCALE GENOMIC DNA]</scope>
    <source>
        <strain evidence="2 3">BRFM 1820</strain>
    </source>
</reference>
<proteinExistence type="predicted"/>
<dbReference type="EMBL" id="KZ857380">
    <property type="protein sequence ID" value="RDX56766.1"/>
    <property type="molecule type" value="Genomic_DNA"/>
</dbReference>
<feature type="compositionally biased region" description="Basic and acidic residues" evidence="1">
    <location>
        <begin position="262"/>
        <end position="280"/>
    </location>
</feature>
<keyword evidence="3" id="KW-1185">Reference proteome</keyword>
<sequence length="451" mass="49585">MNRTPKDRDSLSRSRSGREVNNLLHTLRGEQFRHSQNLLRSKVHLAAVASRSYNDPSLPFSDIYTYAQAQAEERLREQEAAPQPLPVGQLLPGYPRGAVHGPAVPKSWSDLFTHDPTHDRNTATFRREALSLVFSHTPWSFGSSDVPLLLSDEELNACERGVYGRAHDTAESSVPPLAQICLRILLAQFPDAVEFRDELLEILPPHFYRDLLRYTAVHGPLPNPKLYALCELDGHVDGELIVVGPQATLQRVMMGASPTVASRHEKDGGAGEPVGDDRGEGPSTRGPNTLEAEEGDSWEAESSSSRDFPLPMHTLVVLNTSVSISALFALPLTLTRLALLAIPGPTPVHRLPRICPLLEVLDLSYNPWLNNPPEGKGTGSAESTLDRIEWEKWARLKVLGLRQCNVPGNIGTRVNRGRLLDAVHIVGIDDRTFGSSLTAVEGMMESLTLSD</sequence>
<protein>
    <submittedName>
        <fullName evidence="2">Uncharacterized protein</fullName>
    </submittedName>
</protein>
<name>A0A371DW47_9APHY</name>
<dbReference type="STRING" id="139420.A0A371DW47"/>
<accession>A0A371DW47</accession>
<organism evidence="2 3">
    <name type="scientific">Lentinus brumalis</name>
    <dbReference type="NCBI Taxonomy" id="2498619"/>
    <lineage>
        <taxon>Eukaryota</taxon>
        <taxon>Fungi</taxon>
        <taxon>Dikarya</taxon>
        <taxon>Basidiomycota</taxon>
        <taxon>Agaricomycotina</taxon>
        <taxon>Agaricomycetes</taxon>
        <taxon>Polyporales</taxon>
        <taxon>Polyporaceae</taxon>
        <taxon>Lentinus</taxon>
    </lineage>
</organism>